<dbReference type="EMBL" id="SNRW01006146">
    <property type="protein sequence ID" value="KAA6383641.1"/>
    <property type="molecule type" value="Genomic_DNA"/>
</dbReference>
<comment type="caution">
    <text evidence="1">The sequence shown here is derived from an EMBL/GenBank/DDBJ whole genome shotgun (WGS) entry which is preliminary data.</text>
</comment>
<organism evidence="1 2">
    <name type="scientific">Streblomastix strix</name>
    <dbReference type="NCBI Taxonomy" id="222440"/>
    <lineage>
        <taxon>Eukaryota</taxon>
        <taxon>Metamonada</taxon>
        <taxon>Preaxostyla</taxon>
        <taxon>Oxymonadida</taxon>
        <taxon>Streblomastigidae</taxon>
        <taxon>Streblomastix</taxon>
    </lineage>
</organism>
<protein>
    <submittedName>
        <fullName evidence="1">Uncharacterized protein</fullName>
    </submittedName>
</protein>
<evidence type="ECO:0000313" key="1">
    <source>
        <dbReference type="EMBL" id="KAA6383641.1"/>
    </source>
</evidence>
<dbReference type="AlphaFoldDB" id="A0A5J4VM41"/>
<gene>
    <name evidence="1" type="ORF">EZS28_020831</name>
</gene>
<accession>A0A5J4VM41</accession>
<name>A0A5J4VM41_9EUKA</name>
<reference evidence="1 2" key="1">
    <citation type="submission" date="2019-03" db="EMBL/GenBank/DDBJ databases">
        <title>Single cell metagenomics reveals metabolic interactions within the superorganism composed of flagellate Streblomastix strix and complex community of Bacteroidetes bacteria on its surface.</title>
        <authorList>
            <person name="Treitli S.C."/>
            <person name="Kolisko M."/>
            <person name="Husnik F."/>
            <person name="Keeling P."/>
            <person name="Hampl V."/>
        </authorList>
    </citation>
    <scope>NUCLEOTIDE SEQUENCE [LARGE SCALE GENOMIC DNA]</scope>
    <source>
        <strain evidence="1">ST1C</strain>
    </source>
</reference>
<sequence>MQYNKHWELQLRILVWRLVPDQVTPASDATPLVDSGTGVAITSNEYSRGDHKHLLQVSASLPSKETSVGAIGTASTYARSDHQHLVQTVDTIPVSDSADGSYGTVDSYARNDHSHPINVQTNVSIVPVVN</sequence>
<evidence type="ECO:0000313" key="2">
    <source>
        <dbReference type="Proteomes" id="UP000324800"/>
    </source>
</evidence>
<proteinExistence type="predicted"/>
<dbReference type="Proteomes" id="UP000324800">
    <property type="component" value="Unassembled WGS sequence"/>
</dbReference>